<proteinExistence type="predicted"/>
<comment type="caution">
    <text evidence="3">The sequence shown here is derived from an EMBL/GenBank/DDBJ whole genome shotgun (WGS) entry which is preliminary data.</text>
</comment>
<dbReference type="Gene3D" id="2.60.120.1440">
    <property type="match status" value="1"/>
</dbReference>
<dbReference type="PANTHER" id="PTHR30273">
    <property type="entry name" value="PERIPLASMIC SIGNAL SENSOR AND SIGMA FACTOR ACTIVATOR FECR-RELATED"/>
    <property type="match status" value="1"/>
</dbReference>
<protein>
    <submittedName>
        <fullName evidence="3">FecR domain-containing protein</fullName>
    </submittedName>
</protein>
<feature type="domain" description="Protein FecR C-terminal" evidence="2">
    <location>
        <begin position="315"/>
        <end position="377"/>
    </location>
</feature>
<dbReference type="InterPro" id="IPR032508">
    <property type="entry name" value="FecR_C"/>
</dbReference>
<gene>
    <name evidence="3" type="ORF">JKG61_11940</name>
</gene>
<reference evidence="3 4" key="1">
    <citation type="submission" date="2021-01" db="EMBL/GenBank/DDBJ databases">
        <title>C459-1 draft genome sequence.</title>
        <authorList>
            <person name="Zhang X.-F."/>
        </authorList>
    </citation>
    <scope>NUCLEOTIDE SEQUENCE [LARGE SCALE GENOMIC DNA]</scope>
    <source>
        <strain evidence="4">C459-1</strain>
    </source>
</reference>
<feature type="domain" description="FecR protein" evidence="1">
    <location>
        <begin position="173"/>
        <end position="267"/>
    </location>
</feature>
<dbReference type="Pfam" id="PF16344">
    <property type="entry name" value="FecR_C"/>
    <property type="match status" value="1"/>
</dbReference>
<dbReference type="InterPro" id="IPR012373">
    <property type="entry name" value="Ferrdict_sens_TM"/>
</dbReference>
<organism evidence="3 4">
    <name type="scientific">Sphingobacterium faecale</name>
    <dbReference type="NCBI Taxonomy" id="2803775"/>
    <lineage>
        <taxon>Bacteria</taxon>
        <taxon>Pseudomonadati</taxon>
        <taxon>Bacteroidota</taxon>
        <taxon>Sphingobacteriia</taxon>
        <taxon>Sphingobacteriales</taxon>
        <taxon>Sphingobacteriaceae</taxon>
        <taxon>Sphingobacterium</taxon>
    </lineage>
</organism>
<evidence type="ECO:0000313" key="3">
    <source>
        <dbReference type="EMBL" id="MBL1409464.1"/>
    </source>
</evidence>
<dbReference type="Proteomes" id="UP000625283">
    <property type="component" value="Unassembled WGS sequence"/>
</dbReference>
<dbReference type="PIRSF" id="PIRSF018266">
    <property type="entry name" value="FecR"/>
    <property type="match status" value="1"/>
</dbReference>
<sequence length="379" mass="42305">MKEQANSQYLKEIIARYLAGTATAAELEFLEQRDMLIDKDGGDFSKINGPEKQDIKDQIKQRLDLEIRRSRPSIRFVRWARYAAAALLFATVGTEIYYYSQSNSTQVNEELKAEANIASSATISPGTNRATIVLDDGSEYQLSESQSGIVNAVNAITYEDGNPISTSAYTSATIVVPAAGQYRVTLSDGTKVWLNSISSLRYPVQFSGSERRVALSGEAYFEVHKDASRPFIVESDGQEVKVLGTKFNVSAYQTFPLITTLLEGAVEVSADAAVQKLTPGQQVRVSDGKMKLMKGKVDLEEVTAWKNGYFKFSGNLESIMDKVARWYDIEVIYKVKPDPNMTFEGKISRDKNIEEIFEIMELTKEIHFEVQGRSVIVMK</sequence>
<accession>A0ABS1R5E5</accession>
<dbReference type="RefSeq" id="WP_202103222.1">
    <property type="nucleotide sequence ID" value="NZ_JAERTY010000006.1"/>
</dbReference>
<dbReference type="InterPro" id="IPR006860">
    <property type="entry name" value="FecR"/>
</dbReference>
<dbReference type="EMBL" id="JAERTY010000006">
    <property type="protein sequence ID" value="MBL1409464.1"/>
    <property type="molecule type" value="Genomic_DNA"/>
</dbReference>
<evidence type="ECO:0000259" key="1">
    <source>
        <dbReference type="Pfam" id="PF04773"/>
    </source>
</evidence>
<dbReference type="Pfam" id="PF04773">
    <property type="entry name" value="FecR"/>
    <property type="match status" value="1"/>
</dbReference>
<evidence type="ECO:0000313" key="4">
    <source>
        <dbReference type="Proteomes" id="UP000625283"/>
    </source>
</evidence>
<evidence type="ECO:0000259" key="2">
    <source>
        <dbReference type="Pfam" id="PF16344"/>
    </source>
</evidence>
<dbReference type="Gene3D" id="3.55.50.30">
    <property type="match status" value="1"/>
</dbReference>
<dbReference type="PANTHER" id="PTHR30273:SF2">
    <property type="entry name" value="PROTEIN FECR"/>
    <property type="match status" value="1"/>
</dbReference>
<name>A0ABS1R5E5_9SPHI</name>
<keyword evidence="4" id="KW-1185">Reference proteome</keyword>